<comment type="similarity">
    <text evidence="1">Belongs to the YciI family.</text>
</comment>
<protein>
    <recommendedName>
        <fullName evidence="2">YCII-related domain-containing protein</fullName>
    </recommendedName>
</protein>
<dbReference type="EMBL" id="CP004350">
    <property type="protein sequence ID" value="AHI19832.1"/>
    <property type="molecule type" value="Genomic_DNA"/>
</dbReference>
<dbReference type="RefSeq" id="WP_006821757.1">
    <property type="nucleotide sequence ID" value="NZ_CP004350.1"/>
</dbReference>
<dbReference type="Proteomes" id="UP000019226">
    <property type="component" value="Chromosome"/>
</dbReference>
<gene>
    <name evidence="3" type="ORF">CCASEI_06280</name>
</gene>
<dbReference type="Pfam" id="PF03795">
    <property type="entry name" value="YCII"/>
    <property type="match status" value="1"/>
</dbReference>
<organism evidence="3 4">
    <name type="scientific">Corynebacterium casei LMG S-19264</name>
    <dbReference type="NCBI Taxonomy" id="1285583"/>
    <lineage>
        <taxon>Bacteria</taxon>
        <taxon>Bacillati</taxon>
        <taxon>Actinomycetota</taxon>
        <taxon>Actinomycetes</taxon>
        <taxon>Mycobacteriales</taxon>
        <taxon>Corynebacteriaceae</taxon>
        <taxon>Corynebacterium</taxon>
    </lineage>
</organism>
<dbReference type="InterPro" id="IPR011008">
    <property type="entry name" value="Dimeric_a/b-barrel"/>
</dbReference>
<sequence length="97" mass="11354">MKFFAVTYEYNPNHPRLDEVRPEHREFISTLNNQEQILGSGPFTDSKGGALIVLQLDEDTVLEDVITIMDGDPYWIEELVQKREIREWNPVINSFED</sequence>
<name>A0ABM5PPC7_9CORY</name>
<reference evidence="4" key="1">
    <citation type="submission" date="2013-02" db="EMBL/GenBank/DDBJ databases">
        <title>The complete genome sequence of Corynebacterium casei LMG S-19264 (=DSM 44701).</title>
        <authorList>
            <person name="Ruckert C."/>
            <person name="Albersmeier A."/>
            <person name="Kalinowski J."/>
        </authorList>
    </citation>
    <scope>NUCLEOTIDE SEQUENCE [LARGE SCALE GENOMIC DNA]</scope>
    <source>
        <strain evidence="4">LMG S-19264</strain>
    </source>
</reference>
<keyword evidence="4" id="KW-1185">Reference proteome</keyword>
<feature type="domain" description="YCII-related" evidence="2">
    <location>
        <begin position="3"/>
        <end position="89"/>
    </location>
</feature>
<dbReference type="SUPFAM" id="SSF54909">
    <property type="entry name" value="Dimeric alpha+beta barrel"/>
    <property type="match status" value="1"/>
</dbReference>
<proteinExistence type="inferred from homology"/>
<evidence type="ECO:0000313" key="3">
    <source>
        <dbReference type="EMBL" id="AHI19832.1"/>
    </source>
</evidence>
<dbReference type="Gene3D" id="3.30.70.1060">
    <property type="entry name" value="Dimeric alpha+beta barrel"/>
    <property type="match status" value="1"/>
</dbReference>
<evidence type="ECO:0000313" key="4">
    <source>
        <dbReference type="Proteomes" id="UP000019226"/>
    </source>
</evidence>
<evidence type="ECO:0000256" key="1">
    <source>
        <dbReference type="ARBA" id="ARBA00007689"/>
    </source>
</evidence>
<evidence type="ECO:0000259" key="2">
    <source>
        <dbReference type="Pfam" id="PF03795"/>
    </source>
</evidence>
<accession>A0ABM5PPC7</accession>
<dbReference type="GeneID" id="82877406"/>
<dbReference type="InterPro" id="IPR005545">
    <property type="entry name" value="YCII"/>
</dbReference>